<dbReference type="STRING" id="1081108.A0A168D0N7"/>
<dbReference type="AlphaFoldDB" id="A0A168D0N7"/>
<feature type="active site" description="Proton acceptor" evidence="4">
    <location>
        <position position="371"/>
    </location>
</feature>
<reference evidence="6 7" key="1">
    <citation type="journal article" date="2016" name="Genome Biol. Evol.">
        <title>Divergent and convergent evolution of fungal pathogenicity.</title>
        <authorList>
            <person name="Shang Y."/>
            <person name="Xiao G."/>
            <person name="Zheng P."/>
            <person name="Cen K."/>
            <person name="Zhan S."/>
            <person name="Wang C."/>
        </authorList>
    </citation>
    <scope>NUCLEOTIDE SEQUENCE [LARGE SCALE GENOMIC DNA]</scope>
    <source>
        <strain evidence="6 7">RCEF 1005</strain>
    </source>
</reference>
<evidence type="ECO:0000313" key="6">
    <source>
        <dbReference type="EMBL" id="OAA72026.1"/>
    </source>
</evidence>
<keyword evidence="3 6" id="KW-0378">Hydrolase</keyword>
<feature type="active site" description="Nucleophile" evidence="4">
    <location>
        <position position="180"/>
    </location>
</feature>
<comment type="similarity">
    <text evidence="1">Belongs to the peptidase S33 family.</text>
</comment>
<dbReference type="Gene3D" id="3.40.50.1820">
    <property type="entry name" value="alpha/beta hydrolase"/>
    <property type="match status" value="1"/>
</dbReference>
<dbReference type="PRINTS" id="PR00412">
    <property type="entry name" value="EPOXHYDRLASE"/>
</dbReference>
<organism evidence="6 7">
    <name type="scientific">Akanthomyces lecanii RCEF 1005</name>
    <dbReference type="NCBI Taxonomy" id="1081108"/>
    <lineage>
        <taxon>Eukaryota</taxon>
        <taxon>Fungi</taxon>
        <taxon>Dikarya</taxon>
        <taxon>Ascomycota</taxon>
        <taxon>Pezizomycotina</taxon>
        <taxon>Sordariomycetes</taxon>
        <taxon>Hypocreomycetidae</taxon>
        <taxon>Hypocreales</taxon>
        <taxon>Cordycipitaceae</taxon>
        <taxon>Akanthomyces</taxon>
        <taxon>Cordyceps confragosa</taxon>
    </lineage>
</organism>
<evidence type="ECO:0000256" key="4">
    <source>
        <dbReference type="PIRSR" id="PIRSR001112-1"/>
    </source>
</evidence>
<dbReference type="EMBL" id="AZHF01000008">
    <property type="protein sequence ID" value="OAA72026.1"/>
    <property type="molecule type" value="Genomic_DNA"/>
</dbReference>
<comment type="caution">
    <text evidence="6">The sequence shown here is derived from an EMBL/GenBank/DDBJ whole genome shotgun (WGS) entry which is preliminary data.</text>
</comment>
<keyword evidence="2" id="KW-0058">Aromatic hydrocarbons catabolism</keyword>
<dbReference type="InterPro" id="IPR010497">
    <property type="entry name" value="Epoxide_hydro_N"/>
</dbReference>
<evidence type="ECO:0000259" key="5">
    <source>
        <dbReference type="Pfam" id="PF06441"/>
    </source>
</evidence>
<dbReference type="GO" id="GO:0004301">
    <property type="term" value="F:epoxide hydrolase activity"/>
    <property type="evidence" value="ECO:0007669"/>
    <property type="project" value="TreeGrafter"/>
</dbReference>
<dbReference type="PIRSF" id="PIRSF001112">
    <property type="entry name" value="Epoxide_hydrolase"/>
    <property type="match status" value="1"/>
</dbReference>
<dbReference type="PANTHER" id="PTHR21661">
    <property type="entry name" value="EPOXIDE HYDROLASE 1-RELATED"/>
    <property type="match status" value="1"/>
</dbReference>
<dbReference type="InterPro" id="IPR016292">
    <property type="entry name" value="Epoxide_hydrolase"/>
</dbReference>
<proteinExistence type="inferred from homology"/>
<sequence length="406" mass="45407">MPDDISPFSIRVPDTTIEQLKAKLSAASFADRVEFSDDWNYGAPLSDVKRLAKRWEDGFDWREQEATLNQLPHFTTPIEVDGFGKLNIHFLHQRSSNANSIPLLFVHGWPGSFLEVVKLIPLLTASKGKPSFHVVAPSLPNFGFSDAVQKPGFSTTQYAETVHKLMRKLGYTKYVTQGGDWGFMITRLVGAKYPDHCLASHVNFVRIHSPPTFTQSPLLYLWNSLTPYNSTDKAGLARSAWFRNEGFGYNAEQSTKPSTLGFALADSPVALLAWIYEKLQDWTDDYAWDDDEVLTWVSIYQFSKAGPAASVRIYYETKHAEADQYAQGLQYVPQVKLGVSLFPKDVVVPPKRWAHSLGPVVFAAVHKQGGHFAAHERPEQLARDLQAMFGTAGGAHDIAKRFDASL</sequence>
<dbReference type="Proteomes" id="UP000076881">
    <property type="component" value="Unassembled WGS sequence"/>
</dbReference>
<accession>A0A168D0N7</accession>
<dbReference type="Pfam" id="PF06441">
    <property type="entry name" value="EHN"/>
    <property type="match status" value="1"/>
</dbReference>
<evidence type="ECO:0000256" key="1">
    <source>
        <dbReference type="ARBA" id="ARBA00010088"/>
    </source>
</evidence>
<evidence type="ECO:0000313" key="7">
    <source>
        <dbReference type="Proteomes" id="UP000076881"/>
    </source>
</evidence>
<name>A0A168D0N7_CORDF</name>
<dbReference type="SUPFAM" id="SSF53474">
    <property type="entry name" value="alpha/beta-Hydrolases"/>
    <property type="match status" value="1"/>
</dbReference>
<keyword evidence="7" id="KW-1185">Reference proteome</keyword>
<dbReference type="GO" id="GO:0097176">
    <property type="term" value="P:epoxide metabolic process"/>
    <property type="evidence" value="ECO:0007669"/>
    <property type="project" value="TreeGrafter"/>
</dbReference>
<protein>
    <submittedName>
        <fullName evidence="6">Epoxide hydrolase 1</fullName>
    </submittedName>
</protein>
<evidence type="ECO:0000256" key="2">
    <source>
        <dbReference type="ARBA" id="ARBA00022797"/>
    </source>
</evidence>
<gene>
    <name evidence="6" type="ORF">LEL_09261</name>
</gene>
<dbReference type="InterPro" id="IPR029058">
    <property type="entry name" value="AB_hydrolase_fold"/>
</dbReference>
<dbReference type="InterPro" id="IPR000639">
    <property type="entry name" value="Epox_hydrolase-like"/>
</dbReference>
<evidence type="ECO:0000256" key="3">
    <source>
        <dbReference type="ARBA" id="ARBA00022801"/>
    </source>
</evidence>
<feature type="domain" description="Epoxide hydrolase N-terminal" evidence="5">
    <location>
        <begin position="5"/>
        <end position="116"/>
    </location>
</feature>
<feature type="active site" description="Proton donor" evidence="4">
    <location>
        <position position="314"/>
    </location>
</feature>
<dbReference type="PANTHER" id="PTHR21661:SF35">
    <property type="entry name" value="EPOXIDE HYDROLASE"/>
    <property type="match status" value="1"/>
</dbReference>
<dbReference type="OrthoDB" id="7130006at2759"/>